<keyword evidence="4" id="KW-0175">Coiled coil</keyword>
<evidence type="ECO:0000313" key="6">
    <source>
        <dbReference type="Proteomes" id="UP000694888"/>
    </source>
</evidence>
<dbReference type="GeneID" id="101855669"/>
<dbReference type="InterPro" id="IPR045058">
    <property type="entry name" value="GIMA/IAN/Toc"/>
</dbReference>
<name>A0ABM0JZU1_APLCA</name>
<evidence type="ECO:0000259" key="5">
    <source>
        <dbReference type="PROSITE" id="PS51720"/>
    </source>
</evidence>
<evidence type="ECO:0000256" key="4">
    <source>
        <dbReference type="SAM" id="Coils"/>
    </source>
</evidence>
<evidence type="ECO:0000256" key="1">
    <source>
        <dbReference type="ARBA" id="ARBA00008535"/>
    </source>
</evidence>
<gene>
    <name evidence="7" type="primary">LOC101855669</name>
</gene>
<evidence type="ECO:0000256" key="2">
    <source>
        <dbReference type="ARBA" id="ARBA00022741"/>
    </source>
</evidence>
<feature type="coiled-coil region" evidence="4">
    <location>
        <begin position="317"/>
        <end position="351"/>
    </location>
</feature>
<evidence type="ECO:0000256" key="3">
    <source>
        <dbReference type="ARBA" id="ARBA00023134"/>
    </source>
</evidence>
<dbReference type="Gene3D" id="3.40.50.300">
    <property type="entry name" value="P-loop containing nucleotide triphosphate hydrolases"/>
    <property type="match status" value="1"/>
</dbReference>
<dbReference type="PANTHER" id="PTHR10903">
    <property type="entry name" value="GTPASE, IMAP FAMILY MEMBER-RELATED"/>
    <property type="match status" value="1"/>
</dbReference>
<accession>A0ABM0JZU1</accession>
<comment type="similarity">
    <text evidence="1">Belongs to the TRAFAC class TrmE-Era-EngA-EngB-Septin-like GTPase superfamily. AIG1/Toc34/Toc159-like paraseptin GTPase family. IAN subfamily.</text>
</comment>
<dbReference type="PANTHER" id="PTHR10903:SF184">
    <property type="entry name" value="GTP-BINDING PROTEIN A"/>
    <property type="match status" value="1"/>
</dbReference>
<dbReference type="InterPro" id="IPR006703">
    <property type="entry name" value="G_AIG1"/>
</dbReference>
<dbReference type="PROSITE" id="PS51720">
    <property type="entry name" value="G_AIG1"/>
    <property type="match status" value="1"/>
</dbReference>
<dbReference type="SUPFAM" id="SSF52540">
    <property type="entry name" value="P-loop containing nucleoside triphosphate hydrolases"/>
    <property type="match status" value="1"/>
</dbReference>
<keyword evidence="3" id="KW-0342">GTP-binding</keyword>
<feature type="domain" description="AIG1-type G" evidence="5">
    <location>
        <begin position="7"/>
        <end position="223"/>
    </location>
</feature>
<evidence type="ECO:0000313" key="7">
    <source>
        <dbReference type="RefSeq" id="XP_005105409.1"/>
    </source>
</evidence>
<keyword evidence="2" id="KW-0547">Nucleotide-binding</keyword>
<proteinExistence type="inferred from homology"/>
<dbReference type="InterPro" id="IPR027417">
    <property type="entry name" value="P-loop_NTPase"/>
</dbReference>
<keyword evidence="6" id="KW-1185">Reference proteome</keyword>
<dbReference type="RefSeq" id="XP_005105409.1">
    <property type="nucleotide sequence ID" value="XM_005105352.2"/>
</dbReference>
<dbReference type="Pfam" id="PF04548">
    <property type="entry name" value="AIG1"/>
    <property type="match status" value="1"/>
</dbReference>
<organism evidence="6 7">
    <name type="scientific">Aplysia californica</name>
    <name type="common">California sea hare</name>
    <dbReference type="NCBI Taxonomy" id="6500"/>
    <lineage>
        <taxon>Eukaryota</taxon>
        <taxon>Metazoa</taxon>
        <taxon>Spiralia</taxon>
        <taxon>Lophotrochozoa</taxon>
        <taxon>Mollusca</taxon>
        <taxon>Gastropoda</taxon>
        <taxon>Heterobranchia</taxon>
        <taxon>Euthyneura</taxon>
        <taxon>Tectipleura</taxon>
        <taxon>Aplysiida</taxon>
        <taxon>Aplysioidea</taxon>
        <taxon>Aplysiidae</taxon>
        <taxon>Aplysia</taxon>
    </lineage>
</organism>
<dbReference type="Proteomes" id="UP000694888">
    <property type="component" value="Unplaced"/>
</dbReference>
<protein>
    <submittedName>
        <fullName evidence="7">Immune-associated nucleotide-binding protein 9</fullName>
    </submittedName>
</protein>
<dbReference type="SUPFAM" id="SSF118375">
    <property type="entry name" value="Synuclein"/>
    <property type="match status" value="1"/>
</dbReference>
<reference evidence="7" key="1">
    <citation type="submission" date="2025-08" db="UniProtKB">
        <authorList>
            <consortium name="RefSeq"/>
        </authorList>
    </citation>
    <scope>IDENTIFICATION</scope>
</reference>
<sequence length="430" mass="48181">MMAFQTKPTFDLLLLGKTGHGKSATGNSILGRKEFVASSSTSSVTFNVRAAWAERESCFIKVIDGPGIGETRLNVEKAVKKSITDMAKAMTMCTEGFHAMIIVYRFGIRFTKEEQDSLNFLKGMLGHDVFRKYGVCVMTCGDNFLDSMEEDGTPDMTPLEWCKKQDNDFANFIQECGGRVVLFNNRSRDPNTKWEQVEQLVNVVNALPNNGVRYTNAQFVQMDGERKKLILKSKLPQMEEKIKKQCNLLTQSLEEIKIDQVDAPLQVADLKMKANQLIEEIYLADQGTGVLQPLKAIVESFLYITDKFDQAQREKDQKKYADQLKKMKEELAESKRKFDEVQDELQKKAEKGGFFDSLVKFGEGVLAPLEYLGRKAVEGVTYVGGKVVDGVVYVGEKIMEGAEYVGEKVMEGAGVVGEKVTEATVNKLIK</sequence>